<reference evidence="5" key="1">
    <citation type="submission" date="2020-08" db="EMBL/GenBank/DDBJ databases">
        <title>Whole genome shotgun sequence of Polymorphospora rubra NBRC 101157.</title>
        <authorList>
            <person name="Komaki H."/>
            <person name="Tamura T."/>
        </authorList>
    </citation>
    <scope>NUCLEOTIDE SEQUENCE</scope>
    <source>
        <strain evidence="5">NBRC 101157</strain>
    </source>
</reference>
<feature type="domain" description="BPL/LPL catalytic" evidence="4">
    <location>
        <begin position="23"/>
        <end position="222"/>
    </location>
</feature>
<keyword evidence="1 5" id="KW-0436">Ligase</keyword>
<gene>
    <name evidence="5" type="ORF">Prubr_34180</name>
</gene>
<dbReference type="InterPro" id="IPR003142">
    <property type="entry name" value="BPL_C"/>
</dbReference>
<dbReference type="PANTHER" id="PTHR12835:SF5">
    <property type="entry name" value="BIOTIN--PROTEIN LIGASE"/>
    <property type="match status" value="1"/>
</dbReference>
<dbReference type="Proteomes" id="UP000680866">
    <property type="component" value="Chromosome"/>
</dbReference>
<dbReference type="InterPro" id="IPR004143">
    <property type="entry name" value="BPL_LPL_catalytic"/>
</dbReference>
<dbReference type="GO" id="GO:0004077">
    <property type="term" value="F:biotin--[biotin carboxyl-carrier protein] ligase activity"/>
    <property type="evidence" value="ECO:0007669"/>
    <property type="project" value="UniProtKB-EC"/>
</dbReference>
<organism evidence="5 6">
    <name type="scientific">Polymorphospora rubra</name>
    <dbReference type="NCBI Taxonomy" id="338584"/>
    <lineage>
        <taxon>Bacteria</taxon>
        <taxon>Bacillati</taxon>
        <taxon>Actinomycetota</taxon>
        <taxon>Actinomycetes</taxon>
        <taxon>Micromonosporales</taxon>
        <taxon>Micromonosporaceae</taxon>
        <taxon>Polymorphospora</taxon>
    </lineage>
</organism>
<evidence type="ECO:0000313" key="6">
    <source>
        <dbReference type="Proteomes" id="UP000680866"/>
    </source>
</evidence>
<dbReference type="Gene3D" id="3.30.930.10">
    <property type="entry name" value="Bira Bifunctional Protein, Domain 2"/>
    <property type="match status" value="1"/>
</dbReference>
<evidence type="ECO:0000256" key="1">
    <source>
        <dbReference type="ARBA" id="ARBA00022598"/>
    </source>
</evidence>
<evidence type="ECO:0000256" key="3">
    <source>
        <dbReference type="ARBA" id="ARBA00024227"/>
    </source>
</evidence>
<dbReference type="AlphaFoldDB" id="A0A810MZ38"/>
<keyword evidence="2" id="KW-0092">Biotin</keyword>
<dbReference type="PANTHER" id="PTHR12835">
    <property type="entry name" value="BIOTIN PROTEIN LIGASE"/>
    <property type="match status" value="1"/>
</dbReference>
<sequence>MPGSPYTDLDRPPLDQRALHRALVVPGGFWTRIDVRPETGSTNADVAAAAGEGVAEGLVVVAERQTAGRGRLGRQWSSPPRAGIAASVLLRPGVAVPERDWPPVPVAGYGWLPLLAGVALAGAVARLAEVPAVLKWPNDLLVEDAKCAGILAESVPAAGNGEPPAIVLGVGLNVTLRADELPANPTGLPATSLRLAGATATDRDPLLRALLRGLADWYDRWRAASGDADVCGLRDAYLRHCATVGREVRVLLPGGETRTGTATSVDSAGRLLVDTVDGPTAVAAGDVLHLR</sequence>
<accession>A0A810MZ38</accession>
<name>A0A810MZ38_9ACTN</name>
<dbReference type="EC" id="6.3.4.15" evidence="3"/>
<proteinExistence type="predicted"/>
<dbReference type="GO" id="GO:0005737">
    <property type="term" value="C:cytoplasm"/>
    <property type="evidence" value="ECO:0007669"/>
    <property type="project" value="TreeGrafter"/>
</dbReference>
<dbReference type="EMBL" id="AP023359">
    <property type="protein sequence ID" value="BCJ66397.1"/>
    <property type="molecule type" value="Genomic_DNA"/>
</dbReference>
<evidence type="ECO:0000256" key="2">
    <source>
        <dbReference type="ARBA" id="ARBA00023267"/>
    </source>
</evidence>
<dbReference type="SUPFAM" id="SSF55681">
    <property type="entry name" value="Class II aaRS and biotin synthetases"/>
    <property type="match status" value="1"/>
</dbReference>
<evidence type="ECO:0000313" key="5">
    <source>
        <dbReference type="EMBL" id="BCJ66397.1"/>
    </source>
</evidence>
<dbReference type="RefSeq" id="WP_212826483.1">
    <property type="nucleotide sequence ID" value="NZ_AP023359.1"/>
</dbReference>
<dbReference type="Gene3D" id="2.30.30.100">
    <property type="match status" value="1"/>
</dbReference>
<dbReference type="Pfam" id="PF03099">
    <property type="entry name" value="BPL_LplA_LipB"/>
    <property type="match status" value="1"/>
</dbReference>
<evidence type="ECO:0000259" key="4">
    <source>
        <dbReference type="PROSITE" id="PS51733"/>
    </source>
</evidence>
<dbReference type="Pfam" id="PF02237">
    <property type="entry name" value="BPL_C"/>
    <property type="match status" value="1"/>
</dbReference>
<dbReference type="NCBIfam" id="TIGR00121">
    <property type="entry name" value="birA_ligase"/>
    <property type="match status" value="1"/>
</dbReference>
<dbReference type="PROSITE" id="PS51733">
    <property type="entry name" value="BPL_LPL_CATALYTIC"/>
    <property type="match status" value="1"/>
</dbReference>
<dbReference type="InterPro" id="IPR045864">
    <property type="entry name" value="aa-tRNA-synth_II/BPL/LPL"/>
</dbReference>
<keyword evidence="6" id="KW-1185">Reference proteome</keyword>
<dbReference type="InterPro" id="IPR004408">
    <property type="entry name" value="Biotin_CoA_COase_ligase"/>
</dbReference>
<dbReference type="KEGG" id="pry:Prubr_34180"/>
<protein>
    <recommendedName>
        <fullName evidence="3">biotin--[biotin carboxyl-carrier protein] ligase</fullName>
        <ecNumber evidence="3">6.3.4.15</ecNumber>
    </recommendedName>
</protein>
<dbReference type="CDD" id="cd16442">
    <property type="entry name" value="BPL"/>
    <property type="match status" value="1"/>
</dbReference>